<evidence type="ECO:0000313" key="1">
    <source>
        <dbReference type="EMBL" id="SFJ58160.1"/>
    </source>
</evidence>
<organism evidence="1 2">
    <name type="scientific">Planctomicrobium piriforme</name>
    <dbReference type="NCBI Taxonomy" id="1576369"/>
    <lineage>
        <taxon>Bacteria</taxon>
        <taxon>Pseudomonadati</taxon>
        <taxon>Planctomycetota</taxon>
        <taxon>Planctomycetia</taxon>
        <taxon>Planctomycetales</taxon>
        <taxon>Planctomycetaceae</taxon>
        <taxon>Planctomicrobium</taxon>
    </lineage>
</organism>
<dbReference type="Proteomes" id="UP000199518">
    <property type="component" value="Unassembled WGS sequence"/>
</dbReference>
<reference evidence="2" key="1">
    <citation type="submission" date="2016-10" db="EMBL/GenBank/DDBJ databases">
        <authorList>
            <person name="Varghese N."/>
            <person name="Submissions S."/>
        </authorList>
    </citation>
    <scope>NUCLEOTIDE SEQUENCE [LARGE SCALE GENOMIC DNA]</scope>
    <source>
        <strain evidence="2">DSM 26348</strain>
    </source>
</reference>
<accession>A0A1I3SIC2</accession>
<gene>
    <name evidence="1" type="ORF">SAMN05421753_12435</name>
</gene>
<protein>
    <submittedName>
        <fullName evidence="1">Uncharacterized protein</fullName>
    </submittedName>
</protein>
<proteinExistence type="predicted"/>
<keyword evidence="2" id="KW-1185">Reference proteome</keyword>
<name>A0A1I3SIC2_9PLAN</name>
<dbReference type="AlphaFoldDB" id="A0A1I3SIC2"/>
<dbReference type="EMBL" id="FOQD01000024">
    <property type="protein sequence ID" value="SFJ58160.1"/>
    <property type="molecule type" value="Genomic_DNA"/>
</dbReference>
<sequence>MSKGNSILFGCVQQLPMHRLRQLGLWHEHPRCRGTDKNVYATVLQAIIDV</sequence>
<evidence type="ECO:0000313" key="2">
    <source>
        <dbReference type="Proteomes" id="UP000199518"/>
    </source>
</evidence>
<dbReference type="STRING" id="1576369.SAMN05421753_12435"/>